<evidence type="ECO:0000313" key="1">
    <source>
        <dbReference type="EMBL" id="MDN5201539.1"/>
    </source>
</evidence>
<keyword evidence="2" id="KW-1185">Reference proteome</keyword>
<comment type="caution">
    <text evidence="1">The sequence shown here is derived from an EMBL/GenBank/DDBJ whole genome shotgun (WGS) entry which is preliminary data.</text>
</comment>
<gene>
    <name evidence="1" type="ORF">QQ008_09210</name>
</gene>
<dbReference type="Proteomes" id="UP001172082">
    <property type="component" value="Unassembled WGS sequence"/>
</dbReference>
<name>A0ABT8KMU3_9BACT</name>
<proteinExistence type="predicted"/>
<reference evidence="1" key="1">
    <citation type="submission" date="2023-06" db="EMBL/GenBank/DDBJ databases">
        <title>Genomic of Parafulvivirga corallium.</title>
        <authorList>
            <person name="Wang G."/>
        </authorList>
    </citation>
    <scope>NUCLEOTIDE SEQUENCE</scope>
    <source>
        <strain evidence="1">BMA10</strain>
    </source>
</reference>
<dbReference type="EMBL" id="JAUJEA010000003">
    <property type="protein sequence ID" value="MDN5201539.1"/>
    <property type="molecule type" value="Genomic_DNA"/>
</dbReference>
<organism evidence="1 2">
    <name type="scientific">Splendidivirga corallicola</name>
    <dbReference type="NCBI Taxonomy" id="3051826"/>
    <lineage>
        <taxon>Bacteria</taxon>
        <taxon>Pseudomonadati</taxon>
        <taxon>Bacteroidota</taxon>
        <taxon>Cytophagia</taxon>
        <taxon>Cytophagales</taxon>
        <taxon>Splendidivirgaceae</taxon>
        <taxon>Splendidivirga</taxon>
    </lineage>
</organism>
<sequence>MKGAKLTISNIIFYVEHGCYDMLSDYLEGAKAYYAKINNGFRKMDDFEFSVSEILLDSMKEGNETISYSDIIKVKATLGEFQVEEDGIEESQMNLHDTHTKPFLEKKVNIGSVNGHVQQFYYAMKIALTLEFINPF</sequence>
<dbReference type="RefSeq" id="WP_346751567.1">
    <property type="nucleotide sequence ID" value="NZ_JAUJEA010000003.1"/>
</dbReference>
<evidence type="ECO:0000313" key="2">
    <source>
        <dbReference type="Proteomes" id="UP001172082"/>
    </source>
</evidence>
<protein>
    <submittedName>
        <fullName evidence="1">Uncharacterized protein</fullName>
    </submittedName>
</protein>
<accession>A0ABT8KMU3</accession>